<dbReference type="InterPro" id="IPR012419">
    <property type="entry name" value="Cas1_AcylTrans_dom"/>
</dbReference>
<dbReference type="OrthoDB" id="1932925at2759"/>
<evidence type="ECO:0000256" key="4">
    <source>
        <dbReference type="ARBA" id="ARBA00022692"/>
    </source>
</evidence>
<evidence type="ECO:0000256" key="2">
    <source>
        <dbReference type="ARBA" id="ARBA00010666"/>
    </source>
</evidence>
<comment type="similarity">
    <text evidence="2">Belongs to the PC-esterase family. CASD1 subfamily.</text>
</comment>
<evidence type="ECO:0000313" key="11">
    <source>
        <dbReference type="Proteomes" id="UP000596742"/>
    </source>
</evidence>
<evidence type="ECO:0000256" key="7">
    <source>
        <dbReference type="ARBA" id="ARBA00023180"/>
    </source>
</evidence>
<dbReference type="EMBL" id="UYJE01008604">
    <property type="protein sequence ID" value="VDI65332.1"/>
    <property type="molecule type" value="Genomic_DNA"/>
</dbReference>
<keyword evidence="6 8" id="KW-0472">Membrane</keyword>
<feature type="transmembrane region" description="Helical" evidence="8">
    <location>
        <begin position="442"/>
        <end position="461"/>
    </location>
</feature>
<dbReference type="GO" id="GO:0016740">
    <property type="term" value="F:transferase activity"/>
    <property type="evidence" value="ECO:0007669"/>
    <property type="project" value="UniProtKB-KW"/>
</dbReference>
<protein>
    <recommendedName>
        <fullName evidence="9">Cas1p 10 TM acyl transferase domain-containing protein</fullName>
    </recommendedName>
</protein>
<name>A0A8B6GKC8_MYTGA</name>
<dbReference type="GO" id="GO:0005975">
    <property type="term" value="P:carbohydrate metabolic process"/>
    <property type="evidence" value="ECO:0007669"/>
    <property type="project" value="UniProtKB-ARBA"/>
</dbReference>
<dbReference type="PANTHER" id="PTHR13533">
    <property type="entry name" value="N-ACETYLNEURAMINATE 9-O-ACETYLTRANSFERASE"/>
    <property type="match status" value="1"/>
</dbReference>
<evidence type="ECO:0000313" key="10">
    <source>
        <dbReference type="EMBL" id="VDI65332.1"/>
    </source>
</evidence>
<evidence type="ECO:0000256" key="1">
    <source>
        <dbReference type="ARBA" id="ARBA00004141"/>
    </source>
</evidence>
<keyword evidence="5 8" id="KW-1133">Transmembrane helix</keyword>
<evidence type="ECO:0000256" key="3">
    <source>
        <dbReference type="ARBA" id="ARBA00022679"/>
    </source>
</evidence>
<dbReference type="AlphaFoldDB" id="A0A8B6GKC8"/>
<organism evidence="10 11">
    <name type="scientific">Mytilus galloprovincialis</name>
    <name type="common">Mediterranean mussel</name>
    <dbReference type="NCBI Taxonomy" id="29158"/>
    <lineage>
        <taxon>Eukaryota</taxon>
        <taxon>Metazoa</taxon>
        <taxon>Spiralia</taxon>
        <taxon>Lophotrochozoa</taxon>
        <taxon>Mollusca</taxon>
        <taxon>Bivalvia</taxon>
        <taxon>Autobranchia</taxon>
        <taxon>Pteriomorphia</taxon>
        <taxon>Mytilida</taxon>
        <taxon>Mytiloidea</taxon>
        <taxon>Mytilidae</taxon>
        <taxon>Mytilinae</taxon>
        <taxon>Mytilus</taxon>
    </lineage>
</organism>
<feature type="transmembrane region" description="Helical" evidence="8">
    <location>
        <begin position="402"/>
        <end position="422"/>
    </location>
</feature>
<comment type="caution">
    <text evidence="10">The sequence shown here is derived from an EMBL/GenBank/DDBJ whole genome shotgun (WGS) entry which is preliminary data.</text>
</comment>
<feature type="transmembrane region" description="Helical" evidence="8">
    <location>
        <begin position="320"/>
        <end position="341"/>
    </location>
</feature>
<keyword evidence="4 8" id="KW-0812">Transmembrane</keyword>
<proteinExistence type="inferred from homology"/>
<feature type="transmembrane region" description="Helical" evidence="8">
    <location>
        <begin position="575"/>
        <end position="599"/>
    </location>
</feature>
<dbReference type="Proteomes" id="UP000596742">
    <property type="component" value="Unassembled WGS sequence"/>
</dbReference>
<feature type="transmembrane region" description="Helical" evidence="8">
    <location>
        <begin position="539"/>
        <end position="563"/>
    </location>
</feature>
<evidence type="ECO:0000259" key="9">
    <source>
        <dbReference type="Pfam" id="PF07779"/>
    </source>
</evidence>
<reference evidence="10" key="1">
    <citation type="submission" date="2018-11" db="EMBL/GenBank/DDBJ databases">
        <authorList>
            <person name="Alioto T."/>
            <person name="Alioto T."/>
        </authorList>
    </citation>
    <scope>NUCLEOTIDE SEQUENCE</scope>
</reference>
<dbReference type="PANTHER" id="PTHR13533:SF1">
    <property type="entry name" value="N-ACETYLNEURAMINATE 9-O-ACETYLTRANSFERASE"/>
    <property type="match status" value="1"/>
</dbReference>
<gene>
    <name evidence="10" type="ORF">MGAL_10B088527</name>
</gene>
<evidence type="ECO:0000256" key="5">
    <source>
        <dbReference type="ARBA" id="ARBA00022989"/>
    </source>
</evidence>
<feature type="non-terminal residue" evidence="10">
    <location>
        <position position="1"/>
    </location>
</feature>
<accession>A0A8B6GKC8</accession>
<dbReference type="Pfam" id="PF07779">
    <property type="entry name" value="Cas1_AcylT"/>
    <property type="match status" value="1"/>
</dbReference>
<keyword evidence="3" id="KW-0808">Transferase</keyword>
<dbReference type="GO" id="GO:0005794">
    <property type="term" value="C:Golgi apparatus"/>
    <property type="evidence" value="ECO:0007669"/>
    <property type="project" value="UniProtKB-ARBA"/>
</dbReference>
<evidence type="ECO:0000256" key="6">
    <source>
        <dbReference type="ARBA" id="ARBA00023136"/>
    </source>
</evidence>
<feature type="transmembrane region" description="Helical" evidence="8">
    <location>
        <begin position="514"/>
        <end position="532"/>
    </location>
</feature>
<evidence type="ECO:0000256" key="8">
    <source>
        <dbReference type="SAM" id="Phobius"/>
    </source>
</evidence>
<comment type="subcellular location">
    <subcellularLocation>
        <location evidence="1">Membrane</location>
        <topology evidence="1">Multi-pass membrane protein</topology>
    </subcellularLocation>
</comment>
<sequence>MAEQQRPTTTHEITYYLNIENAKIIALFMVTGFLMYHGVIHLKYSNDTCKWLLSDGRFPGYNTWQPYGCMMHKYTKSDARMCMHYISYWGKRNHIAFLGDSRIRQLYYEFVNLLSNEPVKNYKAHTNLHFKDDEIKVSADFLWHPMVNTSMFYVYKSWLMNEPLNRPNQIITGSATWSIKLNNASEDALKNFQVNLTMIQPLFKNLKADKNTDIIWMLQDPVDENRLGLNRSMITNRQIDQYNKVAIDLLDESQAKVWSSSRLVAQGIRQPAKNIADDGLHISKPALQLDVQILLNMYCNDHMNYNDGTCCRSPEAATTVQIITAAFFLVCFVSAIALFVYKRRLPRNGIKPRTENGNKNGAPKEPYEALYEVTVSLAKLGMIMGYVYLCDRTNFFMKENKYYTHVNFFLPFAYVMILGFFFTESTEQTVVLHRDQTDEWKGWMQLVILIYHLTGASKVLPIYMQIRVLVSSYLFLTGFGHFSFFWKKGEYSLYRCSMLGGCLNWQSRQNTFRIMLEVLFRLNFLVIVLCFVMNRPYQFYYFVPLVSYWFLVVYVTMAIWPHVTAASTEAGKVHYFYMVAKFVILITLIALFYMSEVFFDKVFLLRPIKSLFVLQDDSISEWRFRWSLDRY</sequence>
<dbReference type="GO" id="GO:0016020">
    <property type="term" value="C:membrane"/>
    <property type="evidence" value="ECO:0007669"/>
    <property type="project" value="UniProtKB-SubCell"/>
</dbReference>
<feature type="domain" description="Cas1p 10 TM acyl transferase" evidence="9">
    <location>
        <begin position="303"/>
        <end position="631"/>
    </location>
</feature>
<feature type="transmembrane region" description="Helical" evidence="8">
    <location>
        <begin position="468"/>
        <end position="486"/>
    </location>
</feature>
<keyword evidence="11" id="KW-1185">Reference proteome</keyword>
<keyword evidence="7" id="KW-0325">Glycoprotein</keyword>